<dbReference type="AlphaFoldDB" id="A0A371DRA1"/>
<dbReference type="Proteomes" id="UP000256964">
    <property type="component" value="Unassembled WGS sequence"/>
</dbReference>
<feature type="domain" description="DUF6533" evidence="1">
    <location>
        <begin position="24"/>
        <end position="68"/>
    </location>
</feature>
<organism evidence="2 3">
    <name type="scientific">Lentinus brumalis</name>
    <dbReference type="NCBI Taxonomy" id="2498619"/>
    <lineage>
        <taxon>Eukaryota</taxon>
        <taxon>Fungi</taxon>
        <taxon>Dikarya</taxon>
        <taxon>Basidiomycota</taxon>
        <taxon>Agaricomycotina</taxon>
        <taxon>Agaricomycetes</taxon>
        <taxon>Polyporales</taxon>
        <taxon>Polyporaceae</taxon>
        <taxon>Lentinus</taxon>
    </lineage>
</organism>
<reference evidence="2 3" key="1">
    <citation type="journal article" date="2018" name="Biotechnol. Biofuels">
        <title>Integrative visual omics of the white-rot fungus Polyporus brumalis exposes the biotechnological potential of its oxidative enzymes for delignifying raw plant biomass.</title>
        <authorList>
            <person name="Miyauchi S."/>
            <person name="Rancon A."/>
            <person name="Drula E."/>
            <person name="Hage H."/>
            <person name="Chaduli D."/>
            <person name="Favel A."/>
            <person name="Grisel S."/>
            <person name="Henrissat B."/>
            <person name="Herpoel-Gimbert I."/>
            <person name="Ruiz-Duenas F.J."/>
            <person name="Chevret D."/>
            <person name="Hainaut M."/>
            <person name="Lin J."/>
            <person name="Wang M."/>
            <person name="Pangilinan J."/>
            <person name="Lipzen A."/>
            <person name="Lesage-Meessen L."/>
            <person name="Navarro D."/>
            <person name="Riley R."/>
            <person name="Grigoriev I.V."/>
            <person name="Zhou S."/>
            <person name="Raouche S."/>
            <person name="Rosso M.N."/>
        </authorList>
    </citation>
    <scope>NUCLEOTIDE SEQUENCE [LARGE SCALE GENOMIC DNA]</scope>
    <source>
        <strain evidence="2 3">BRFM 1820</strain>
    </source>
</reference>
<dbReference type="Pfam" id="PF20151">
    <property type="entry name" value="DUF6533"/>
    <property type="match status" value="1"/>
</dbReference>
<protein>
    <recommendedName>
        <fullName evidence="1">DUF6533 domain-containing protein</fullName>
    </recommendedName>
</protein>
<gene>
    <name evidence="2" type="ORF">OH76DRAFT_1397365</name>
</gene>
<sequence>MVSPSPSIVELASVFENLVTNNRCEFAAFALLLAEYVAYFTQEVDLFWGSKVTGASILFLSNRYMSLLSMIIQTVTSIPMSPQSCATLTNVIAAFSVLQYIPWAAFSCLRTYALCEHHRLTVATVVFLLSLVPIGTNFSRYRWLGSTTITVLSCLPEAAIPEELGKQFTIATRVSLIAADLIVLVVTWRATYYGSKAQASGITRRPSFSYVLRQDGKP</sequence>
<keyword evidence="3" id="KW-1185">Reference proteome</keyword>
<dbReference type="OrthoDB" id="2755049at2759"/>
<evidence type="ECO:0000259" key="1">
    <source>
        <dbReference type="Pfam" id="PF20151"/>
    </source>
</evidence>
<name>A0A371DRA1_9APHY</name>
<accession>A0A371DRA1</accession>
<dbReference type="EMBL" id="KZ857383">
    <property type="protein sequence ID" value="RDX55024.1"/>
    <property type="molecule type" value="Genomic_DNA"/>
</dbReference>
<evidence type="ECO:0000313" key="3">
    <source>
        <dbReference type="Proteomes" id="UP000256964"/>
    </source>
</evidence>
<proteinExistence type="predicted"/>
<evidence type="ECO:0000313" key="2">
    <source>
        <dbReference type="EMBL" id="RDX55024.1"/>
    </source>
</evidence>
<dbReference type="InterPro" id="IPR045340">
    <property type="entry name" value="DUF6533"/>
</dbReference>